<keyword evidence="2" id="KW-0560">Oxidoreductase</keyword>
<evidence type="ECO:0000256" key="2">
    <source>
        <dbReference type="ARBA" id="ARBA00023002"/>
    </source>
</evidence>
<reference evidence="5 6" key="2">
    <citation type="submission" date="2018-06" db="EMBL/GenBank/DDBJ databases">
        <title>Sequencing of bacterial isolates from soil warming experiment in Harvard Forest, Massachusetts, USA.</title>
        <authorList>
            <person name="Deangelis K.PhD."/>
        </authorList>
    </citation>
    <scope>NUCLEOTIDE SEQUENCE [LARGE SCALE GENOMIC DNA]</scope>
    <source>
        <strain evidence="5 6">GAS496</strain>
    </source>
</reference>
<evidence type="ECO:0000256" key="3">
    <source>
        <dbReference type="RuleBase" id="RU000363"/>
    </source>
</evidence>
<keyword evidence="6" id="KW-1185">Reference proteome</keyword>
<evidence type="ECO:0000256" key="1">
    <source>
        <dbReference type="ARBA" id="ARBA00006484"/>
    </source>
</evidence>
<dbReference type="InterPro" id="IPR036291">
    <property type="entry name" value="NAD(P)-bd_dom_sf"/>
</dbReference>
<sequence>MSKTKRTISGRTAVITGAASGIGRALAQRLSAHSCPVAIADIDEKGLKETEASLHGPALLRVLDVADAQAQRDFAAEVHDWAPRPLGAVFNNAGVATSSSVLDTVPEDDDWLWNINFHGVVNGTRAFLPFLVEQDEGAIVNTSSVFGLVGMPNQSAYCSAKFAVRGFTDSLRQELRNTGVTAINVHPGGINTNIVRNARWRKDPEGRGRTQDQMVQEFAAITLTQPDKAAEIIHRGVEQGKARILVGPDAYLFDTLGRLAPTRYYDLLGQLESVLRRRSRASAAAEVTVP</sequence>
<dbReference type="GO" id="GO:0016020">
    <property type="term" value="C:membrane"/>
    <property type="evidence" value="ECO:0007669"/>
    <property type="project" value="TreeGrafter"/>
</dbReference>
<dbReference type="GO" id="GO:0016491">
    <property type="term" value="F:oxidoreductase activity"/>
    <property type="evidence" value="ECO:0007669"/>
    <property type="project" value="UniProtKB-KW"/>
</dbReference>
<organism evidence="5 6">
    <name type="scientific">Mycolicibacterium moriokaense</name>
    <dbReference type="NCBI Taxonomy" id="39691"/>
    <lineage>
        <taxon>Bacteria</taxon>
        <taxon>Bacillati</taxon>
        <taxon>Actinomycetota</taxon>
        <taxon>Actinomycetes</taxon>
        <taxon>Mycobacteriales</taxon>
        <taxon>Mycobacteriaceae</taxon>
        <taxon>Mycolicibacterium</taxon>
    </lineage>
</organism>
<evidence type="ECO:0000313" key="6">
    <source>
        <dbReference type="Proteomes" id="UP000247781"/>
    </source>
</evidence>
<proteinExistence type="inferred from homology"/>
<dbReference type="SMART" id="SM00822">
    <property type="entry name" value="PKS_KR"/>
    <property type="match status" value="1"/>
</dbReference>
<accession>A0A318HE14</accession>
<dbReference type="InterPro" id="IPR020904">
    <property type="entry name" value="Sc_DH/Rdtase_CS"/>
</dbReference>
<dbReference type="PRINTS" id="PR00080">
    <property type="entry name" value="SDRFAMILY"/>
</dbReference>
<dbReference type="InterPro" id="IPR002347">
    <property type="entry name" value="SDR_fam"/>
</dbReference>
<dbReference type="EMBL" id="QJJU01000012">
    <property type="protein sequence ID" value="PXX06854.1"/>
    <property type="molecule type" value="Genomic_DNA"/>
</dbReference>
<protein>
    <submittedName>
        <fullName evidence="5">Short-subunit dehydrogenase</fullName>
    </submittedName>
</protein>
<comment type="caution">
    <text evidence="5">The sequence shown here is derived from an EMBL/GenBank/DDBJ whole genome shotgun (WGS) entry which is preliminary data.</text>
</comment>
<name>A0A318HE14_9MYCO</name>
<evidence type="ECO:0000259" key="4">
    <source>
        <dbReference type="SMART" id="SM00822"/>
    </source>
</evidence>
<dbReference type="Proteomes" id="UP000247781">
    <property type="component" value="Unassembled WGS sequence"/>
</dbReference>
<reference evidence="6" key="1">
    <citation type="submission" date="2018-05" db="EMBL/GenBank/DDBJ databases">
        <authorList>
            <person name="Deangelis K."/>
            <person name="Huntemann M."/>
            <person name="Clum A."/>
            <person name="Pillay M."/>
            <person name="Palaniappan K."/>
            <person name="Varghese N."/>
            <person name="Mikhailova N."/>
            <person name="Stamatis D."/>
            <person name="Reddy T."/>
            <person name="Daum C."/>
            <person name="Shapiro N."/>
            <person name="Ivanova N."/>
            <person name="Kyrpides N."/>
            <person name="Woyke T."/>
        </authorList>
    </citation>
    <scope>NUCLEOTIDE SEQUENCE [LARGE SCALE GENOMIC DNA]</scope>
    <source>
        <strain evidence="6">GAS496</strain>
    </source>
</reference>
<gene>
    <name evidence="5" type="ORF">C8E89_11264</name>
</gene>
<dbReference type="InterPro" id="IPR057326">
    <property type="entry name" value="KR_dom"/>
</dbReference>
<feature type="domain" description="Ketoreductase" evidence="4">
    <location>
        <begin position="11"/>
        <end position="191"/>
    </location>
</feature>
<dbReference type="AlphaFoldDB" id="A0A318HE14"/>
<dbReference type="PROSITE" id="PS00061">
    <property type="entry name" value="ADH_SHORT"/>
    <property type="match status" value="1"/>
</dbReference>
<dbReference type="OrthoDB" id="4690547at2"/>
<dbReference type="Gene3D" id="3.40.50.720">
    <property type="entry name" value="NAD(P)-binding Rossmann-like Domain"/>
    <property type="match status" value="1"/>
</dbReference>
<dbReference type="SUPFAM" id="SSF51735">
    <property type="entry name" value="NAD(P)-binding Rossmann-fold domains"/>
    <property type="match status" value="1"/>
</dbReference>
<dbReference type="PANTHER" id="PTHR44196">
    <property type="entry name" value="DEHYDROGENASE/REDUCTASE SDR FAMILY MEMBER 7B"/>
    <property type="match status" value="1"/>
</dbReference>
<dbReference type="PRINTS" id="PR00081">
    <property type="entry name" value="GDHRDH"/>
</dbReference>
<dbReference type="CDD" id="cd05233">
    <property type="entry name" value="SDR_c"/>
    <property type="match status" value="1"/>
</dbReference>
<dbReference type="RefSeq" id="WP_110317555.1">
    <property type="nucleotide sequence ID" value="NZ_QJJU01000012.1"/>
</dbReference>
<dbReference type="PANTHER" id="PTHR44196:SF1">
    <property type="entry name" value="DEHYDROGENASE_REDUCTASE SDR FAMILY MEMBER 7B"/>
    <property type="match status" value="1"/>
</dbReference>
<evidence type="ECO:0000313" key="5">
    <source>
        <dbReference type="EMBL" id="PXX06854.1"/>
    </source>
</evidence>
<comment type="similarity">
    <text evidence="1 3">Belongs to the short-chain dehydrogenases/reductases (SDR) family.</text>
</comment>
<dbReference type="Pfam" id="PF00106">
    <property type="entry name" value="adh_short"/>
    <property type="match status" value="1"/>
</dbReference>